<dbReference type="EMBL" id="FNQF01000009">
    <property type="protein sequence ID" value="SEA66300.1"/>
    <property type="molecule type" value="Genomic_DNA"/>
</dbReference>
<evidence type="ECO:0000256" key="6">
    <source>
        <dbReference type="HAMAP-Rule" id="MF_01872"/>
    </source>
</evidence>
<dbReference type="GO" id="GO:0003676">
    <property type="term" value="F:nucleic acid binding"/>
    <property type="evidence" value="ECO:0007669"/>
    <property type="project" value="InterPro"/>
</dbReference>
<name>A0A1H4D1A3_9FLAO</name>
<dbReference type="PANTHER" id="PTHR47739:SF1">
    <property type="entry name" value="TRNA1(VAL) (ADENINE(37)-N6)-METHYLTRANSFERASE"/>
    <property type="match status" value="1"/>
</dbReference>
<comment type="subcellular location">
    <subcellularLocation>
        <location evidence="6">Cytoplasm</location>
    </subcellularLocation>
</comment>
<comment type="similarity">
    <text evidence="6">Belongs to the methyltransferase superfamily. tRNA (adenine-N(6)-)-methyltransferase family.</text>
</comment>
<dbReference type="PROSITE" id="PS00092">
    <property type="entry name" value="N6_MTASE"/>
    <property type="match status" value="1"/>
</dbReference>
<dbReference type="InterPro" id="IPR022882">
    <property type="entry name" value="tRNA_adenine-N6_MeTrfase"/>
</dbReference>
<keyword evidence="1 6" id="KW-0963">Cytoplasm</keyword>
<evidence type="ECO:0000313" key="8">
    <source>
        <dbReference type="EMBL" id="SEA66300.1"/>
    </source>
</evidence>
<comment type="catalytic activity">
    <reaction evidence="6">
        <text>adenosine(37) in tRNA1(Val) + S-adenosyl-L-methionine = N(6)-methyladenosine(37) in tRNA1(Val) + S-adenosyl-L-homocysteine + H(+)</text>
        <dbReference type="Rhea" id="RHEA:43160"/>
        <dbReference type="Rhea" id="RHEA-COMP:10369"/>
        <dbReference type="Rhea" id="RHEA-COMP:10370"/>
        <dbReference type="ChEBI" id="CHEBI:15378"/>
        <dbReference type="ChEBI" id="CHEBI:57856"/>
        <dbReference type="ChEBI" id="CHEBI:59789"/>
        <dbReference type="ChEBI" id="CHEBI:74411"/>
        <dbReference type="ChEBI" id="CHEBI:74449"/>
        <dbReference type="EC" id="2.1.1.223"/>
    </reaction>
</comment>
<dbReference type="SUPFAM" id="SSF53335">
    <property type="entry name" value="S-adenosyl-L-methionine-dependent methyltransferases"/>
    <property type="match status" value="1"/>
</dbReference>
<keyword evidence="3 6" id="KW-0808">Transferase</keyword>
<dbReference type="GO" id="GO:0005737">
    <property type="term" value="C:cytoplasm"/>
    <property type="evidence" value="ECO:0007669"/>
    <property type="project" value="UniProtKB-SubCell"/>
</dbReference>
<dbReference type="GO" id="GO:0016430">
    <property type="term" value="F:tRNA (adenine-N6)-methyltransferase activity"/>
    <property type="evidence" value="ECO:0007669"/>
    <property type="project" value="UniProtKB-UniRule"/>
</dbReference>
<dbReference type="PRINTS" id="PR00507">
    <property type="entry name" value="N12N6MTFRASE"/>
</dbReference>
<dbReference type="AlphaFoldDB" id="A0A1H4D1A3"/>
<dbReference type="PANTHER" id="PTHR47739">
    <property type="entry name" value="TRNA1(VAL) (ADENINE(37)-N6)-METHYLTRANSFERASE"/>
    <property type="match status" value="1"/>
</dbReference>
<evidence type="ECO:0000256" key="5">
    <source>
        <dbReference type="ARBA" id="ARBA00022694"/>
    </source>
</evidence>
<feature type="domain" description="Methyltransferase small" evidence="7">
    <location>
        <begin position="35"/>
        <end position="127"/>
    </location>
</feature>
<dbReference type="InterPro" id="IPR002052">
    <property type="entry name" value="DNA_methylase_N6_adenine_CS"/>
</dbReference>
<dbReference type="InterPro" id="IPR050210">
    <property type="entry name" value="tRNA_Adenine-N(6)_MTase"/>
</dbReference>
<dbReference type="EC" id="2.1.1.223" evidence="6"/>
<organism evidence="8 9">
    <name type="scientific">Psychroflexus halocasei</name>
    <dbReference type="NCBI Taxonomy" id="908615"/>
    <lineage>
        <taxon>Bacteria</taxon>
        <taxon>Pseudomonadati</taxon>
        <taxon>Bacteroidota</taxon>
        <taxon>Flavobacteriia</taxon>
        <taxon>Flavobacteriales</taxon>
        <taxon>Flavobacteriaceae</taxon>
        <taxon>Psychroflexus</taxon>
    </lineage>
</organism>
<evidence type="ECO:0000256" key="2">
    <source>
        <dbReference type="ARBA" id="ARBA00022603"/>
    </source>
</evidence>
<sequence>MSEKPFRFKEFTIHHQHAAMKVGTDAVLLGAWAKINDNTKSILDVGSGTGIIALQLAQRSYAEQIDGIELDDSAFEECVHNFEESPWSDRLFCYHASFQEFTEEVDETYDLIVSNPPYFKKQNNLNLDLSREKARFQDALTFEELIFGVKKFLSQKGNFSVIIPAQAENEFLKIAEKYQLYPSDILNIKGRKETEIKRSLINLTFTKTETLISELVIENARHDYTEEYINLVKDFYLKM</sequence>
<dbReference type="CDD" id="cd02440">
    <property type="entry name" value="AdoMet_MTases"/>
    <property type="match status" value="1"/>
</dbReference>
<comment type="function">
    <text evidence="6">Specifically methylates the adenine in position 37 of tRNA(1)(Val) (anticodon cmo5UAC).</text>
</comment>
<accession>A0A1H4D1A3</accession>
<dbReference type="Gene3D" id="3.40.50.150">
    <property type="entry name" value="Vaccinia Virus protein VP39"/>
    <property type="match status" value="1"/>
</dbReference>
<keyword evidence="5 6" id="KW-0819">tRNA processing</keyword>
<evidence type="ECO:0000256" key="4">
    <source>
        <dbReference type="ARBA" id="ARBA00022691"/>
    </source>
</evidence>
<dbReference type="GO" id="GO:0008033">
    <property type="term" value="P:tRNA processing"/>
    <property type="evidence" value="ECO:0007669"/>
    <property type="project" value="UniProtKB-UniRule"/>
</dbReference>
<proteinExistence type="inferred from homology"/>
<protein>
    <recommendedName>
        <fullName evidence="6">tRNA1(Val) (adenine(37)-N6)-methyltransferase</fullName>
        <ecNumber evidence="6">2.1.1.223</ecNumber>
    </recommendedName>
    <alternativeName>
        <fullName evidence="6">tRNA m6A37 methyltransferase</fullName>
    </alternativeName>
</protein>
<evidence type="ECO:0000256" key="1">
    <source>
        <dbReference type="ARBA" id="ARBA00022490"/>
    </source>
</evidence>
<evidence type="ECO:0000313" key="9">
    <source>
        <dbReference type="Proteomes" id="UP000198820"/>
    </source>
</evidence>
<dbReference type="RefSeq" id="WP_234953142.1">
    <property type="nucleotide sequence ID" value="NZ_FNQF01000009.1"/>
</dbReference>
<evidence type="ECO:0000259" key="7">
    <source>
        <dbReference type="Pfam" id="PF05175"/>
    </source>
</evidence>
<keyword evidence="2 6" id="KW-0489">Methyltransferase</keyword>
<reference evidence="8 9" key="1">
    <citation type="submission" date="2016-10" db="EMBL/GenBank/DDBJ databases">
        <authorList>
            <person name="de Groot N.N."/>
        </authorList>
    </citation>
    <scope>NUCLEOTIDE SEQUENCE [LARGE SCALE GENOMIC DNA]</scope>
    <source>
        <strain evidence="8 9">DSM 23581</strain>
    </source>
</reference>
<dbReference type="Proteomes" id="UP000198820">
    <property type="component" value="Unassembled WGS sequence"/>
</dbReference>
<dbReference type="STRING" id="908615.SAMN05421540_10968"/>
<gene>
    <name evidence="8" type="ORF">SAMN05421540_10968</name>
</gene>
<dbReference type="GO" id="GO:0032259">
    <property type="term" value="P:methylation"/>
    <property type="evidence" value="ECO:0007669"/>
    <property type="project" value="UniProtKB-KW"/>
</dbReference>
<dbReference type="Pfam" id="PF05175">
    <property type="entry name" value="MTS"/>
    <property type="match status" value="1"/>
</dbReference>
<keyword evidence="4 6" id="KW-0949">S-adenosyl-L-methionine</keyword>
<keyword evidence="9" id="KW-1185">Reference proteome</keyword>
<dbReference type="HAMAP" id="MF_01872">
    <property type="entry name" value="tRNA_methyltr_YfiC"/>
    <property type="match status" value="1"/>
</dbReference>
<dbReference type="InterPro" id="IPR007848">
    <property type="entry name" value="Small_mtfrase_dom"/>
</dbReference>
<dbReference type="InterPro" id="IPR029063">
    <property type="entry name" value="SAM-dependent_MTases_sf"/>
</dbReference>
<evidence type="ECO:0000256" key="3">
    <source>
        <dbReference type="ARBA" id="ARBA00022679"/>
    </source>
</evidence>